<feature type="domain" description="Fumarate lyase N-terminal" evidence="8">
    <location>
        <begin position="58"/>
        <end position="352"/>
    </location>
</feature>
<evidence type="ECO:0000313" key="10">
    <source>
        <dbReference type="Proteomes" id="UP000504618"/>
    </source>
</evidence>
<comment type="pathway">
    <text evidence="2">Amino-acid biosynthesis; L-arginine biosynthesis; L-arginine from L-ornithine and carbamoyl phosphate: step 3/3.</text>
</comment>
<dbReference type="NCBIfam" id="TIGR00838">
    <property type="entry name" value="argH"/>
    <property type="match status" value="1"/>
</dbReference>
<dbReference type="InterPro" id="IPR020557">
    <property type="entry name" value="Fumarate_lyase_CS"/>
</dbReference>
<dbReference type="Gene3D" id="1.10.40.30">
    <property type="entry name" value="Fumarase/aspartase (C-terminal domain)"/>
    <property type="match status" value="1"/>
</dbReference>
<dbReference type="InterPro" id="IPR022761">
    <property type="entry name" value="Fumarate_lyase_N"/>
</dbReference>
<proteinExistence type="inferred from homology"/>
<dbReference type="InterPro" id="IPR000362">
    <property type="entry name" value="Fumarate_lyase_fam"/>
</dbReference>
<dbReference type="InterPro" id="IPR024083">
    <property type="entry name" value="Fumarase/histidase_N"/>
</dbReference>
<dbReference type="PROSITE" id="PS00163">
    <property type="entry name" value="FUMARATE_LYASES"/>
    <property type="match status" value="1"/>
</dbReference>
<dbReference type="PANTHER" id="PTHR43814:SF1">
    <property type="entry name" value="ARGININOSUCCINATE LYASE"/>
    <property type="match status" value="1"/>
</dbReference>
<dbReference type="CTD" id="3771738"/>
<dbReference type="GeneID" id="112459920"/>
<feature type="domain" description="Argininosuccinate lyase C-terminal" evidence="9">
    <location>
        <begin position="415"/>
        <end position="482"/>
    </location>
</feature>
<dbReference type="CDD" id="cd01359">
    <property type="entry name" value="Argininosuccinate_lyase"/>
    <property type="match status" value="1"/>
</dbReference>
<keyword evidence="6 11" id="KW-0456">Lyase</keyword>
<evidence type="ECO:0000256" key="4">
    <source>
        <dbReference type="ARBA" id="ARBA00022571"/>
    </source>
</evidence>
<organism evidence="10 11">
    <name type="scientific">Temnothorax curvispinosus</name>
    <dbReference type="NCBI Taxonomy" id="300111"/>
    <lineage>
        <taxon>Eukaryota</taxon>
        <taxon>Metazoa</taxon>
        <taxon>Ecdysozoa</taxon>
        <taxon>Arthropoda</taxon>
        <taxon>Hexapoda</taxon>
        <taxon>Insecta</taxon>
        <taxon>Pterygota</taxon>
        <taxon>Neoptera</taxon>
        <taxon>Endopterygota</taxon>
        <taxon>Hymenoptera</taxon>
        <taxon>Apocrita</taxon>
        <taxon>Aculeata</taxon>
        <taxon>Formicoidea</taxon>
        <taxon>Formicidae</taxon>
        <taxon>Myrmicinae</taxon>
        <taxon>Temnothorax</taxon>
    </lineage>
</organism>
<dbReference type="Gene3D" id="1.20.200.10">
    <property type="entry name" value="Fumarase/aspartase (Central domain)"/>
    <property type="match status" value="1"/>
</dbReference>
<keyword evidence="5" id="KW-0028">Amino-acid biosynthesis</keyword>
<dbReference type="GO" id="GO:0042450">
    <property type="term" value="P:L-arginine biosynthetic process via ornithine"/>
    <property type="evidence" value="ECO:0007669"/>
    <property type="project" value="InterPro"/>
</dbReference>
<dbReference type="PANTHER" id="PTHR43814">
    <property type="entry name" value="ARGININOSUCCINATE LYASE"/>
    <property type="match status" value="1"/>
</dbReference>
<protein>
    <recommendedName>
        <fullName evidence="7">Arginosuccinase</fullName>
    </recommendedName>
</protein>
<dbReference type="FunFam" id="1.20.200.10:FF:000019">
    <property type="entry name" value="Argininosuccinate lyase chloroplastic"/>
    <property type="match status" value="1"/>
</dbReference>
<dbReference type="RefSeq" id="XP_024880061.1">
    <property type="nucleotide sequence ID" value="XM_025024293.1"/>
</dbReference>
<keyword evidence="10" id="KW-1185">Reference proteome</keyword>
<evidence type="ECO:0000259" key="8">
    <source>
        <dbReference type="Pfam" id="PF00206"/>
    </source>
</evidence>
<gene>
    <name evidence="11" type="primary">LOC112459920</name>
</gene>
<evidence type="ECO:0000313" key="11">
    <source>
        <dbReference type="RefSeq" id="XP_024880061.1"/>
    </source>
</evidence>
<evidence type="ECO:0000259" key="9">
    <source>
        <dbReference type="Pfam" id="PF14698"/>
    </source>
</evidence>
<reference evidence="11" key="1">
    <citation type="submission" date="2025-08" db="UniProtKB">
        <authorList>
            <consortium name="RefSeq"/>
        </authorList>
    </citation>
    <scope>IDENTIFICATION</scope>
    <source>
        <tissue evidence="11">Whole body</tissue>
    </source>
</reference>
<dbReference type="InterPro" id="IPR009049">
    <property type="entry name" value="Argininosuccinate_lyase"/>
</dbReference>
<evidence type="ECO:0000256" key="3">
    <source>
        <dbReference type="ARBA" id="ARBA00010755"/>
    </source>
</evidence>
<evidence type="ECO:0000256" key="5">
    <source>
        <dbReference type="ARBA" id="ARBA00022605"/>
    </source>
</evidence>
<evidence type="ECO:0000256" key="2">
    <source>
        <dbReference type="ARBA" id="ARBA00004941"/>
    </source>
</evidence>
<dbReference type="GO" id="GO:0005829">
    <property type="term" value="C:cytosol"/>
    <property type="evidence" value="ECO:0007669"/>
    <property type="project" value="TreeGrafter"/>
</dbReference>
<dbReference type="OrthoDB" id="2561043at2759"/>
<keyword evidence="4" id="KW-0055">Arginine biosynthesis</keyword>
<dbReference type="PRINTS" id="PR00145">
    <property type="entry name" value="ARGSUCLYASE"/>
</dbReference>
<dbReference type="FunFam" id="1.10.275.10:FF:000002">
    <property type="entry name" value="Argininosuccinate lyase"/>
    <property type="match status" value="1"/>
</dbReference>
<comment type="catalytic activity">
    <reaction evidence="1">
        <text>2-(N(omega)-L-arginino)succinate = fumarate + L-arginine</text>
        <dbReference type="Rhea" id="RHEA:24020"/>
        <dbReference type="ChEBI" id="CHEBI:29806"/>
        <dbReference type="ChEBI" id="CHEBI:32682"/>
        <dbReference type="ChEBI" id="CHEBI:57472"/>
        <dbReference type="EC" id="4.3.2.1"/>
    </reaction>
</comment>
<dbReference type="Proteomes" id="UP000504618">
    <property type="component" value="Unplaced"/>
</dbReference>
<dbReference type="InterPro" id="IPR029419">
    <property type="entry name" value="Arg_succ_lyase_C"/>
</dbReference>
<dbReference type="AlphaFoldDB" id="A0A6J1QFN9"/>
<dbReference type="Pfam" id="PF00206">
    <property type="entry name" value="Lyase_1"/>
    <property type="match status" value="1"/>
</dbReference>
<comment type="similarity">
    <text evidence="3">Belongs to the lyase 1 family. Argininosuccinate lyase subfamily.</text>
</comment>
<evidence type="ECO:0000256" key="6">
    <source>
        <dbReference type="ARBA" id="ARBA00023239"/>
    </source>
</evidence>
<evidence type="ECO:0000256" key="1">
    <source>
        <dbReference type="ARBA" id="ARBA00000985"/>
    </source>
</evidence>
<accession>A0A6J1QFN9</accession>
<dbReference type="HAMAP" id="MF_00006">
    <property type="entry name" value="Arg_succ_lyase"/>
    <property type="match status" value="1"/>
</dbReference>
<dbReference type="PRINTS" id="PR00149">
    <property type="entry name" value="FUMRATELYASE"/>
</dbReference>
<evidence type="ECO:0000256" key="7">
    <source>
        <dbReference type="ARBA" id="ARBA00032749"/>
    </source>
</evidence>
<dbReference type="SUPFAM" id="SSF48557">
    <property type="entry name" value="L-aspartase-like"/>
    <property type="match status" value="1"/>
</dbReference>
<dbReference type="InterPro" id="IPR008948">
    <property type="entry name" value="L-Aspartase-like"/>
</dbReference>
<dbReference type="FunFam" id="1.10.40.30:FF:000001">
    <property type="entry name" value="Argininosuccinate lyase"/>
    <property type="match status" value="1"/>
</dbReference>
<dbReference type="Pfam" id="PF14698">
    <property type="entry name" value="ASL_C2"/>
    <property type="match status" value="1"/>
</dbReference>
<sequence>MRSEEQKGEIMKRKKKLKGKKERIMEDWTWKERKMRWSKLTFCFTCDDTKSCQKLWGGRFAEDVDPDFHNLNSSINIDKRMYAEDIQGSVAYARALCKINHLSQEEMQLINVAFKQIQDEWDNSKFIINHEDEDIHSANERRLSELIGDVAKKLHTGRSRNDQTVTDTKLWLRKSIDKLLLRITKFVEVLVIQAEQDIDVLMPGYTHMQRAQPIRWSQWLLSYAWYMKQDLERLLEVRKRVNILPLGSGAIAGNPFSINRQFLAIELGFDEITQNSMHAVGDRDFVAEFLFWSSLSAVHLSRFCEDLIIYSTQEFNFVKFADKYSTGSSLMPQKRNPDCMELIRGKTGTILGKCTGFMITLKGIPSTYNKDLQEDKEILFYTYDTLYQMFHIAEKALSTLKINREDCKNALTSDMLATDMAYYLVTKGVPFRESHHLVGKVVALAESQGIPLSGLTISQLKTISEAFEDNVSYIWDFNSSVDQYQTTGGTSLKAVQQQISNLRAWLRDFPFKK</sequence>
<name>A0A6J1QFN9_9HYME</name>
<dbReference type="Gene3D" id="1.10.275.10">
    <property type="entry name" value="Fumarase/aspartase (N-terminal domain)"/>
    <property type="match status" value="1"/>
</dbReference>
<dbReference type="GO" id="GO:0004056">
    <property type="term" value="F:argininosuccinate lyase activity"/>
    <property type="evidence" value="ECO:0007669"/>
    <property type="project" value="UniProtKB-EC"/>
</dbReference>